<evidence type="ECO:0000313" key="1">
    <source>
        <dbReference type="EMBL" id="WYW56232.1"/>
    </source>
</evidence>
<gene>
    <name evidence="1" type="ORF">WG950_02995</name>
</gene>
<dbReference type="InterPro" id="IPR008969">
    <property type="entry name" value="CarboxyPept-like_regulatory"/>
</dbReference>
<keyword evidence="2" id="KW-1185">Reference proteome</keyword>
<dbReference type="EMBL" id="CP150496">
    <property type="protein sequence ID" value="WYW56232.1"/>
    <property type="molecule type" value="Genomic_DNA"/>
</dbReference>
<protein>
    <recommendedName>
        <fullName evidence="3">Carboxypeptidase-like regulatory domain-containing protein</fullName>
    </recommendedName>
</protein>
<evidence type="ECO:0000313" key="2">
    <source>
        <dbReference type="Proteomes" id="UP001491088"/>
    </source>
</evidence>
<dbReference type="Proteomes" id="UP001491088">
    <property type="component" value="Chromosome"/>
</dbReference>
<sequence>MRNCILFILLITFISKTYTQSNRLEIAGIVSLDSLPIKDVHIINLNTNIGTISNDLGEFIIPVKLGDSLSFSHINLKNSVINITKKDLKSLKIDINLTQQIISLKEFTLEKPRSIFEQDKDIFVYKGPVINAATLNLPYANTVAKEDKAIFKFSSGGVVNLDNLINALNGNNRSAKLLKKIQLEDSRLSKIRKYFSDDFFITDLQIKEEQINPFLNYCIQQNIIYHFNKKENLKVMAILLKQSKSFPLKEASDIKVTLKKD</sequence>
<proteinExistence type="predicted"/>
<evidence type="ECO:0008006" key="3">
    <source>
        <dbReference type="Google" id="ProtNLM"/>
    </source>
</evidence>
<accession>A0ABZ2TSX3</accession>
<name>A0ABZ2TSX3_9FLAO</name>
<dbReference type="SUPFAM" id="SSF49464">
    <property type="entry name" value="Carboxypeptidase regulatory domain-like"/>
    <property type="match status" value="1"/>
</dbReference>
<organism evidence="1 2">
    <name type="scientific">Polaribacter marinaquae</name>
    <dbReference type="NCBI Taxonomy" id="1642819"/>
    <lineage>
        <taxon>Bacteria</taxon>
        <taxon>Pseudomonadati</taxon>
        <taxon>Bacteroidota</taxon>
        <taxon>Flavobacteriia</taxon>
        <taxon>Flavobacteriales</taxon>
        <taxon>Flavobacteriaceae</taxon>
    </lineage>
</organism>
<reference evidence="1 2" key="1">
    <citation type="submission" date="2024-03" db="EMBL/GenBank/DDBJ databases">
        <authorList>
            <person name="Cao K."/>
        </authorList>
    </citation>
    <scope>NUCLEOTIDE SEQUENCE [LARGE SCALE GENOMIC DNA]</scope>
    <source>
        <strain evidence="1 2">MCCC 1K00696</strain>
    </source>
</reference>
<dbReference type="RefSeq" id="WP_340934084.1">
    <property type="nucleotide sequence ID" value="NZ_CP150496.1"/>
</dbReference>